<proteinExistence type="predicted"/>
<comment type="caution">
    <text evidence="3">The sequence shown here is derived from an EMBL/GenBank/DDBJ whole genome shotgun (WGS) entry which is preliminary data.</text>
</comment>
<dbReference type="Proteomes" id="UP000185696">
    <property type="component" value="Unassembled WGS sequence"/>
</dbReference>
<keyword evidence="4" id="KW-1185">Reference proteome</keyword>
<keyword evidence="1" id="KW-1133">Transmembrane helix</keyword>
<name>A0A7Z0WPF1_9PSEU</name>
<dbReference type="InterPro" id="IPR038637">
    <property type="entry name" value="NPCBM_sf"/>
</dbReference>
<dbReference type="InterPro" id="IPR008979">
    <property type="entry name" value="Galactose-bd-like_sf"/>
</dbReference>
<reference evidence="3 4" key="1">
    <citation type="submission" date="2016-12" db="EMBL/GenBank/DDBJ databases">
        <title>The draft genome sequence of Actinophytocola xinjiangensis.</title>
        <authorList>
            <person name="Wang W."/>
            <person name="Yuan L."/>
        </authorList>
    </citation>
    <scope>NUCLEOTIDE SEQUENCE [LARGE SCALE GENOMIC DNA]</scope>
    <source>
        <strain evidence="3 4">CGMCC 4.4663</strain>
    </source>
</reference>
<dbReference type="OrthoDB" id="3365840at2"/>
<protein>
    <recommendedName>
        <fullName evidence="2">Glycosyl hydrolase family 98 putative carbohydrate-binding module domain-containing protein</fullName>
    </recommendedName>
</protein>
<keyword evidence="1" id="KW-0472">Membrane</keyword>
<feature type="transmembrane region" description="Helical" evidence="1">
    <location>
        <begin position="24"/>
        <end position="46"/>
    </location>
</feature>
<dbReference type="SUPFAM" id="SSF49785">
    <property type="entry name" value="Galactose-binding domain-like"/>
    <property type="match status" value="1"/>
</dbReference>
<evidence type="ECO:0000256" key="1">
    <source>
        <dbReference type="SAM" id="Phobius"/>
    </source>
</evidence>
<keyword evidence="1" id="KW-0812">Transmembrane</keyword>
<accession>A0A7Z0WPF1</accession>
<evidence type="ECO:0000313" key="4">
    <source>
        <dbReference type="Proteomes" id="UP000185696"/>
    </source>
</evidence>
<dbReference type="EMBL" id="MSIF01000004">
    <property type="protein sequence ID" value="OLF11675.1"/>
    <property type="molecule type" value="Genomic_DNA"/>
</dbReference>
<sequence>MHTSPLPPSPDPAVEAARINRNGAIIAAVITALVTAVATGTGAFLLGRERGESTASAATVTVTATAVHTETATVTAGQADVPNNSAPPAQPGPTTLLDLAPLEPDGEWRVEDRKVNTKEYEDALTAPLDDCSGNTVSQTYQIDRKYQRFRAEVGLTDDSGSDARVEIQFLVDNTPNQPATVTIGPGTLEQVDVDISNAFRITIAAQTERNCTGDYAATVAWLNTSLT</sequence>
<feature type="domain" description="Glycosyl hydrolase family 98 putative carbohydrate-binding module" evidence="2">
    <location>
        <begin position="138"/>
        <end position="226"/>
    </location>
</feature>
<dbReference type="Gene3D" id="2.60.120.1060">
    <property type="entry name" value="NPCBM/NEW2 domain"/>
    <property type="match status" value="1"/>
</dbReference>
<evidence type="ECO:0000313" key="3">
    <source>
        <dbReference type="EMBL" id="OLF11675.1"/>
    </source>
</evidence>
<evidence type="ECO:0000259" key="2">
    <source>
        <dbReference type="Pfam" id="PF08305"/>
    </source>
</evidence>
<dbReference type="AlphaFoldDB" id="A0A7Z0WPF1"/>
<organism evidence="3 4">
    <name type="scientific">Actinophytocola xinjiangensis</name>
    <dbReference type="NCBI Taxonomy" id="485602"/>
    <lineage>
        <taxon>Bacteria</taxon>
        <taxon>Bacillati</taxon>
        <taxon>Actinomycetota</taxon>
        <taxon>Actinomycetes</taxon>
        <taxon>Pseudonocardiales</taxon>
        <taxon>Pseudonocardiaceae</taxon>
    </lineage>
</organism>
<dbReference type="InterPro" id="IPR013222">
    <property type="entry name" value="Glyco_hyd_98_carb-bd"/>
</dbReference>
<dbReference type="RefSeq" id="WP_075132910.1">
    <property type="nucleotide sequence ID" value="NZ_MSIF01000004.1"/>
</dbReference>
<dbReference type="Pfam" id="PF08305">
    <property type="entry name" value="NPCBM"/>
    <property type="match status" value="1"/>
</dbReference>
<gene>
    <name evidence="3" type="ORF">BLA60_12145</name>
</gene>